<dbReference type="GO" id="GO:0006400">
    <property type="term" value="P:tRNA modification"/>
    <property type="evidence" value="ECO:0007669"/>
    <property type="project" value="TreeGrafter"/>
</dbReference>
<keyword evidence="1 6" id="KW-0378">Hydrolase</keyword>
<evidence type="ECO:0000256" key="6">
    <source>
        <dbReference type="RuleBase" id="RU365002"/>
    </source>
</evidence>
<dbReference type="InterPro" id="IPR019438">
    <property type="entry name" value="Q_salvage"/>
</dbReference>
<dbReference type="EC" id="3.2.2.-" evidence="6"/>
<dbReference type="EMBL" id="JBDFQZ010000013">
    <property type="protein sequence ID" value="KAK9670276.1"/>
    <property type="molecule type" value="Genomic_DNA"/>
</dbReference>
<evidence type="ECO:0000256" key="2">
    <source>
        <dbReference type="ARBA" id="ARBA00035119"/>
    </source>
</evidence>
<comment type="catalytic activity">
    <reaction evidence="5 6">
        <text>queuosine 5'-phosphate + H2O = queuine + D-ribose 5-phosphate</text>
        <dbReference type="Rhea" id="RHEA:75387"/>
        <dbReference type="ChEBI" id="CHEBI:15377"/>
        <dbReference type="ChEBI" id="CHEBI:17433"/>
        <dbReference type="ChEBI" id="CHEBI:78346"/>
        <dbReference type="ChEBI" id="CHEBI:194371"/>
    </reaction>
    <physiologicalReaction direction="left-to-right" evidence="5 6">
        <dbReference type="Rhea" id="RHEA:75388"/>
    </physiologicalReaction>
</comment>
<evidence type="ECO:0000256" key="1">
    <source>
        <dbReference type="ARBA" id="ARBA00022801"/>
    </source>
</evidence>
<dbReference type="PANTHER" id="PTHR21314:SF0">
    <property type="entry name" value="QUEUOSINE 5'-PHOSPHATE N-GLYCOSYLASE_HYDROLASE"/>
    <property type="match status" value="1"/>
</dbReference>
<comment type="caution">
    <text evidence="7">The sequence shown here is derived from an EMBL/GenBank/DDBJ whole genome shotgun (WGS) entry which is preliminary data.</text>
</comment>
<accession>A0AAW1GZK6</accession>
<evidence type="ECO:0000256" key="4">
    <source>
        <dbReference type="ARBA" id="ARBA00035393"/>
    </source>
</evidence>
<protein>
    <recommendedName>
        <fullName evidence="3 6">Queuosine 5'-phosphate N-glycosylase/hydrolase</fullName>
        <ecNumber evidence="6">3.2.2.-</ecNumber>
    </recommendedName>
    <alternativeName>
        <fullName evidence="4 6">Queuosine-nucleotide N-glycosylase/hydrolase</fullName>
    </alternativeName>
</protein>
<evidence type="ECO:0000256" key="5">
    <source>
        <dbReference type="ARBA" id="ARBA00048204"/>
    </source>
</evidence>
<proteinExistence type="inferred from homology"/>
<gene>
    <name evidence="7" type="ORF">RND81_13G190900</name>
</gene>
<reference evidence="7" key="1">
    <citation type="submission" date="2024-03" db="EMBL/GenBank/DDBJ databases">
        <title>WGS assembly of Saponaria officinalis var. Norfolk2.</title>
        <authorList>
            <person name="Jenkins J."/>
            <person name="Shu S."/>
            <person name="Grimwood J."/>
            <person name="Barry K."/>
            <person name="Goodstein D."/>
            <person name="Schmutz J."/>
            <person name="Leebens-Mack J."/>
            <person name="Osbourn A."/>
        </authorList>
    </citation>
    <scope>NUCLEOTIDE SEQUENCE [LARGE SCALE GENOMIC DNA]</scope>
    <source>
        <strain evidence="7">JIC</strain>
    </source>
</reference>
<dbReference type="PANTHER" id="PTHR21314">
    <property type="entry name" value="QUEUOSINE 5'-PHOSPHATE N-GLYCOSYLASE_HYDROLASE-RELATED"/>
    <property type="match status" value="1"/>
</dbReference>
<sequence>MEGIEKVVEEMKESIPKVEWDFEGIHYFDGGPLSVQYLLVLDALIFCFYEELNYDHLALGLKRALEHDKSALDADRLQKYTGLELQKMLKWPRPLPLEDERIRLLHEVGRVLERNFEGKASKLVQSCGKSAANLVDLVARHFPGFRDHTVYKGHQIFLYKRAQIFVADLWGAFKGQGYGEFNDITSITIFADYIVPAVLHHLGVLNYSSSLDNIVESNKEIGSGTEEEVELRACSIHAVEKMRDLFRLKSGKQVMSLELDLWLWSYGIQLASLPHHRTLSIYY</sequence>
<comment type="function">
    <text evidence="6">Catalyzes the hydrolysis of queuosine 5'-phosphate, releasing the nucleobase queuine (q). Is required for salvage of queuine from exogenous queuosine (Q) that is imported and then converted to queuosine 5'-phosphate intracellularly.</text>
</comment>
<keyword evidence="8" id="KW-1185">Reference proteome</keyword>
<evidence type="ECO:0000256" key="3">
    <source>
        <dbReference type="ARBA" id="ARBA00035306"/>
    </source>
</evidence>
<organism evidence="7 8">
    <name type="scientific">Saponaria officinalis</name>
    <name type="common">Common soapwort</name>
    <name type="synonym">Lychnis saponaria</name>
    <dbReference type="NCBI Taxonomy" id="3572"/>
    <lineage>
        <taxon>Eukaryota</taxon>
        <taxon>Viridiplantae</taxon>
        <taxon>Streptophyta</taxon>
        <taxon>Embryophyta</taxon>
        <taxon>Tracheophyta</taxon>
        <taxon>Spermatophyta</taxon>
        <taxon>Magnoliopsida</taxon>
        <taxon>eudicotyledons</taxon>
        <taxon>Gunneridae</taxon>
        <taxon>Pentapetalae</taxon>
        <taxon>Caryophyllales</taxon>
        <taxon>Caryophyllaceae</taxon>
        <taxon>Caryophylleae</taxon>
        <taxon>Saponaria</taxon>
    </lineage>
</organism>
<dbReference type="GO" id="GO:0016787">
    <property type="term" value="F:hydrolase activity"/>
    <property type="evidence" value="ECO:0007669"/>
    <property type="project" value="UniProtKB-KW"/>
</dbReference>
<dbReference type="AlphaFoldDB" id="A0AAW1GZK6"/>
<dbReference type="Proteomes" id="UP001443914">
    <property type="component" value="Unassembled WGS sequence"/>
</dbReference>
<dbReference type="Pfam" id="PF10343">
    <property type="entry name" value="Q_salvage"/>
    <property type="match status" value="1"/>
</dbReference>
<evidence type="ECO:0000313" key="8">
    <source>
        <dbReference type="Proteomes" id="UP001443914"/>
    </source>
</evidence>
<name>A0AAW1GZK6_SAPOF</name>
<evidence type="ECO:0000313" key="7">
    <source>
        <dbReference type="EMBL" id="KAK9670276.1"/>
    </source>
</evidence>
<comment type="similarity">
    <text evidence="2 6">Belongs to the QNG1 protein family.</text>
</comment>